<feature type="compositionally biased region" description="Basic and acidic residues" evidence="1">
    <location>
        <begin position="7"/>
        <end position="20"/>
    </location>
</feature>
<name>A0A1M5I7T4_9BACT</name>
<dbReference type="STRING" id="1194090.SAMN05443144_12264"/>
<evidence type="ECO:0000256" key="1">
    <source>
        <dbReference type="SAM" id="MobiDB-lite"/>
    </source>
</evidence>
<evidence type="ECO:0000313" key="3">
    <source>
        <dbReference type="Proteomes" id="UP000184041"/>
    </source>
</evidence>
<dbReference type="AlphaFoldDB" id="A0A1M5I7T4"/>
<sequence>MRRTDHRTKTTKEDNAADELRLRGGEAPFPRLFCGVVFLLLYEH</sequence>
<dbReference type="EMBL" id="FQUS01000022">
    <property type="protein sequence ID" value="SHG24458.1"/>
    <property type="molecule type" value="Genomic_DNA"/>
</dbReference>
<reference evidence="2 3" key="1">
    <citation type="submission" date="2016-11" db="EMBL/GenBank/DDBJ databases">
        <authorList>
            <person name="Jaros S."/>
            <person name="Januszkiewicz K."/>
            <person name="Wedrychowicz H."/>
        </authorList>
    </citation>
    <scope>NUCLEOTIDE SEQUENCE [LARGE SCALE GENOMIC DNA]</scope>
    <source>
        <strain evidence="2 3">DSM 21986</strain>
    </source>
</reference>
<dbReference type="Proteomes" id="UP000184041">
    <property type="component" value="Unassembled WGS sequence"/>
</dbReference>
<feature type="region of interest" description="Disordered" evidence="1">
    <location>
        <begin position="1"/>
        <end position="20"/>
    </location>
</feature>
<evidence type="ECO:0000313" key="2">
    <source>
        <dbReference type="EMBL" id="SHG24458.1"/>
    </source>
</evidence>
<proteinExistence type="predicted"/>
<protein>
    <submittedName>
        <fullName evidence="2">Uncharacterized protein</fullName>
    </submittedName>
</protein>
<accession>A0A1M5I7T4</accession>
<keyword evidence="3" id="KW-1185">Reference proteome</keyword>
<organism evidence="2 3">
    <name type="scientific">Fodinibius roseus</name>
    <dbReference type="NCBI Taxonomy" id="1194090"/>
    <lineage>
        <taxon>Bacteria</taxon>
        <taxon>Pseudomonadati</taxon>
        <taxon>Balneolota</taxon>
        <taxon>Balneolia</taxon>
        <taxon>Balneolales</taxon>
        <taxon>Balneolaceae</taxon>
        <taxon>Fodinibius</taxon>
    </lineage>
</organism>
<gene>
    <name evidence="2" type="ORF">SAMN05443144_12264</name>
</gene>